<keyword evidence="2" id="KW-0808">Transferase</keyword>
<dbReference type="RefSeq" id="WP_006679587.1">
    <property type="nucleotide sequence ID" value="NZ_AHKH01000137.1"/>
</dbReference>
<dbReference type="CDD" id="cd04301">
    <property type="entry name" value="NAT_SF"/>
    <property type="match status" value="1"/>
</dbReference>
<dbReference type="AlphaFoldDB" id="H3SNG2"/>
<dbReference type="InterPro" id="IPR016181">
    <property type="entry name" value="Acyl_CoA_acyltransferase"/>
</dbReference>
<comment type="caution">
    <text evidence="2">The sequence shown here is derived from an EMBL/GenBank/DDBJ whole genome shotgun (WGS) entry which is preliminary data.</text>
</comment>
<dbReference type="InterPro" id="IPR000182">
    <property type="entry name" value="GNAT_dom"/>
</dbReference>
<organism evidence="2 3">
    <name type="scientific">Paenibacillus dendritiformis C454</name>
    <dbReference type="NCBI Taxonomy" id="1131935"/>
    <lineage>
        <taxon>Bacteria</taxon>
        <taxon>Bacillati</taxon>
        <taxon>Bacillota</taxon>
        <taxon>Bacilli</taxon>
        <taxon>Bacillales</taxon>
        <taxon>Paenibacillaceae</taxon>
        <taxon>Paenibacillus</taxon>
    </lineage>
</organism>
<evidence type="ECO:0000313" key="3">
    <source>
        <dbReference type="Proteomes" id="UP000003900"/>
    </source>
</evidence>
<dbReference type="Pfam" id="PF13527">
    <property type="entry name" value="Acetyltransf_9"/>
    <property type="match status" value="1"/>
</dbReference>
<dbReference type="PROSITE" id="PS51186">
    <property type="entry name" value="GNAT"/>
    <property type="match status" value="1"/>
</dbReference>
<dbReference type="EMBL" id="AHKH01000137">
    <property type="protein sequence ID" value="EHQ59389.1"/>
    <property type="molecule type" value="Genomic_DNA"/>
</dbReference>
<dbReference type="GO" id="GO:0016747">
    <property type="term" value="F:acyltransferase activity, transferring groups other than amino-acyl groups"/>
    <property type="evidence" value="ECO:0007669"/>
    <property type="project" value="InterPro"/>
</dbReference>
<dbReference type="PATRIC" id="fig|1131935.3.peg.5309"/>
<name>H3SNG2_9BACL</name>
<sequence>MIIRMETRADHEKVYDVHRQAFGGREEESKLVERIRRSDQFVPELSLVAEMNDEIVGHALLSVAHIVNGEDRHEVLALAPIAVKPSHQREGIGGQLIDEGLRRGRERGYDAVFVIGHPTYYPRFGFVPAGPRGFELKQFEVPENVFMVCELSDGALSNITGELVYPPAFME</sequence>
<dbReference type="PANTHER" id="PTHR43617">
    <property type="entry name" value="L-AMINO ACID N-ACETYLTRANSFERASE"/>
    <property type="match status" value="1"/>
</dbReference>
<dbReference type="STRING" id="1131935.PDENDC454_25561"/>
<evidence type="ECO:0000259" key="1">
    <source>
        <dbReference type="PROSITE" id="PS51186"/>
    </source>
</evidence>
<keyword evidence="3" id="KW-1185">Reference proteome</keyword>
<accession>H3SNG2</accession>
<reference evidence="2 3" key="1">
    <citation type="journal article" date="2012" name="J. Bacteriol.">
        <title>Genome Sequence of the Pattern-Forming Social Bacterium Paenibacillus dendritiformis C454 Chiral Morphotype.</title>
        <authorList>
            <person name="Sirota-Madi A."/>
            <person name="Olender T."/>
            <person name="Helman Y."/>
            <person name="Brainis I."/>
            <person name="Finkelshtein A."/>
            <person name="Roth D."/>
            <person name="Hagai E."/>
            <person name="Leshkowitz D."/>
            <person name="Brodsky L."/>
            <person name="Galatenko V."/>
            <person name="Nikolaev V."/>
            <person name="Gutnick D.L."/>
            <person name="Lancet D."/>
            <person name="Ben-Jacob E."/>
        </authorList>
    </citation>
    <scope>NUCLEOTIDE SEQUENCE [LARGE SCALE GENOMIC DNA]</scope>
    <source>
        <strain evidence="2 3">C454</strain>
    </source>
</reference>
<proteinExistence type="predicted"/>
<dbReference type="Proteomes" id="UP000003900">
    <property type="component" value="Unassembled WGS sequence"/>
</dbReference>
<protein>
    <submittedName>
        <fullName evidence="2">N-acetyltransferase GCN5</fullName>
    </submittedName>
</protein>
<dbReference type="PANTHER" id="PTHR43617:SF2">
    <property type="entry name" value="UPF0039 PROTEIN SLL0451"/>
    <property type="match status" value="1"/>
</dbReference>
<dbReference type="Gene3D" id="3.40.630.30">
    <property type="match status" value="1"/>
</dbReference>
<evidence type="ECO:0000313" key="2">
    <source>
        <dbReference type="EMBL" id="EHQ59389.1"/>
    </source>
</evidence>
<gene>
    <name evidence="2" type="ORF">PDENDC454_25561</name>
</gene>
<feature type="domain" description="N-acetyltransferase" evidence="1">
    <location>
        <begin position="1"/>
        <end position="152"/>
    </location>
</feature>
<dbReference type="OrthoDB" id="9797178at2"/>
<dbReference type="SUPFAM" id="SSF55729">
    <property type="entry name" value="Acyl-CoA N-acyltransferases (Nat)"/>
    <property type="match status" value="1"/>
</dbReference>
<dbReference type="InterPro" id="IPR050276">
    <property type="entry name" value="MshD_Acetyltransferase"/>
</dbReference>